<dbReference type="InterPro" id="IPR011009">
    <property type="entry name" value="Kinase-like_dom_sf"/>
</dbReference>
<sequence>MSTLGTLGDEQSIITSSDIQGGASVATTNIDAAASVIHTSLSHETHGTETPNQEEDAQSAQCDTARKQLKELLNSMNWLAPGSKSHLQSIVDKQPDSESSSQLKARSFEKANTWSLTFLNLFLPVDELFSSAYLDQYAEAIALALEADRTITEVDLTAVPLQEKQAKLIAATVITLERHVAVKFLFTGSGVKKVNGIFKRLTKATKDLKNELDRKAARLEDNKKAMTELKGKHSRECERRWALQLEEVFNLNIPSSRFTNKKPHKDVGGNPVRGAFGALYKAELADHPVALKQLTEVTERPRVTDILSSVDGSQDFSDHLKRILREARILLSLRHPNIVHFLGLTHDEQSHTLAFVLSWAENGSLYDVLHVVKKQLDEATRHRIAFEVACAMAFLHAHNVVHRDLKSPNVLLDASLSAKVTDFGMSTFKPTDKSVLTHGGGTPLWASPEQLLGQELRMDTDVFSFAVLLWELLFNTKPWHHGNYASASGASLIVIANAYDKGEYLPLNAEINGRRLSHAVQQVLGQCFDVGGNRPSFVQLQGTLQDQYVAVRDQQAVDMAKQHRLLHGPADAVWKWQPKDLDPLRSLFVTHPTRASVRIAAVGAAHDTAIAIVKQMITEAGGRSSDEATANPLQPFGKTVVGVAVVQCSQKNAAFNGAVHRNQTRYRGHMSSANHPFHPKYALQMGEDGKLLPSGIPVNAEKSAVLARVTLHPPPTTAATASAPPYKLLDQFMMQPDVRLRLQRVFHGVPSFAVAMSILGGDFAQLQKLDAGWYGAGFYFTPDLDCALEYSRACHDVPDVLRNLNLPAGKQLRVVLVCDVQYGNPYPVLNTSFNGKPLVRTHDAHVAVVNFSTGNILHAKPLKSSKWASKRTAAEIVINDPSCVLVRGILVFEDDTPASQPSSSTP</sequence>
<keyword evidence="8" id="KW-1185">Reference proteome</keyword>
<evidence type="ECO:0000313" key="8">
    <source>
        <dbReference type="Proteomes" id="UP000007799"/>
    </source>
</evidence>
<dbReference type="eggNOG" id="KOG0192">
    <property type="taxonomic scope" value="Eukaryota"/>
</dbReference>
<dbReference type="PROSITE" id="PS00108">
    <property type="entry name" value="PROTEIN_KINASE_ST"/>
    <property type="match status" value="1"/>
</dbReference>
<organism evidence="8">
    <name type="scientific">Salpingoeca rosetta (strain ATCC 50818 / BSB-021)</name>
    <dbReference type="NCBI Taxonomy" id="946362"/>
    <lineage>
        <taxon>Eukaryota</taxon>
        <taxon>Choanoflagellata</taxon>
        <taxon>Craspedida</taxon>
        <taxon>Salpingoecidae</taxon>
        <taxon>Salpingoeca</taxon>
    </lineage>
</organism>
<dbReference type="GeneID" id="16074009"/>
<keyword evidence="1" id="KW-0808">Transferase</keyword>
<dbReference type="OrthoDB" id="4062651at2759"/>
<dbReference type="PROSITE" id="PS50011">
    <property type="entry name" value="PROTEIN_KINASE_DOM"/>
    <property type="match status" value="1"/>
</dbReference>
<dbReference type="Gene3D" id="3.90.228.10">
    <property type="match status" value="1"/>
</dbReference>
<dbReference type="InterPro" id="IPR001245">
    <property type="entry name" value="Ser-Thr/Tyr_kinase_cat_dom"/>
</dbReference>
<dbReference type="EMBL" id="GL832967">
    <property type="protein sequence ID" value="EGD73869.1"/>
    <property type="molecule type" value="Genomic_DNA"/>
</dbReference>
<dbReference type="InterPro" id="IPR000719">
    <property type="entry name" value="Prot_kinase_dom"/>
</dbReference>
<dbReference type="RefSeq" id="XP_004993432.1">
    <property type="nucleotide sequence ID" value="XM_004993375.1"/>
</dbReference>
<dbReference type="PANTHER" id="PTHR44329">
    <property type="entry name" value="SERINE/THREONINE-PROTEIN KINASE TNNI3K-RELATED"/>
    <property type="match status" value="1"/>
</dbReference>
<dbReference type="SUPFAM" id="SSF56399">
    <property type="entry name" value="ADP-ribosylation"/>
    <property type="match status" value="1"/>
</dbReference>
<dbReference type="STRING" id="946362.F2UBK3"/>
<dbReference type="Gene3D" id="1.10.510.10">
    <property type="entry name" value="Transferase(Phosphotransferase) domain 1"/>
    <property type="match status" value="1"/>
</dbReference>
<dbReference type="InterPro" id="IPR051681">
    <property type="entry name" value="Ser/Thr_Kinases-Pseudokinases"/>
</dbReference>
<name>F2UBK3_SALR5</name>
<evidence type="ECO:0000256" key="3">
    <source>
        <dbReference type="ARBA" id="ARBA00022777"/>
    </source>
</evidence>
<evidence type="ECO:0000256" key="1">
    <source>
        <dbReference type="ARBA" id="ARBA00022679"/>
    </source>
</evidence>
<dbReference type="InterPro" id="IPR008271">
    <property type="entry name" value="Ser/Thr_kinase_AS"/>
</dbReference>
<protein>
    <submittedName>
        <fullName evidence="7">TKL protein kinase</fullName>
    </submittedName>
</protein>
<keyword evidence="2" id="KW-0547">Nucleotide-binding</keyword>
<feature type="domain" description="Protein kinase" evidence="6">
    <location>
        <begin position="265"/>
        <end position="549"/>
    </location>
</feature>
<reference evidence="7" key="1">
    <citation type="submission" date="2009-08" db="EMBL/GenBank/DDBJ databases">
        <title>Annotation of Salpingoeca rosetta.</title>
        <authorList>
            <consortium name="The Broad Institute Genome Sequencing Platform"/>
            <person name="Russ C."/>
            <person name="Cuomo C."/>
            <person name="Burger G."/>
            <person name="Gray M.W."/>
            <person name="Holland P.W.H."/>
            <person name="King N."/>
            <person name="Lang F.B.F."/>
            <person name="Roger A.J."/>
            <person name="Ruiz-Trillo I."/>
            <person name="Young S.K."/>
            <person name="Zeng Q."/>
            <person name="Gargeya S."/>
            <person name="Alvarado L."/>
            <person name="Berlin A."/>
            <person name="Chapman S.B."/>
            <person name="Chen Z."/>
            <person name="Freedman E."/>
            <person name="Gellesch M."/>
            <person name="Goldberg J."/>
            <person name="Griggs A."/>
            <person name="Gujja S."/>
            <person name="Heilman E."/>
            <person name="Heiman D."/>
            <person name="Howarth C."/>
            <person name="Mehta T."/>
            <person name="Neiman D."/>
            <person name="Pearson M."/>
            <person name="Roberts A."/>
            <person name="Saif S."/>
            <person name="Shea T."/>
            <person name="Shenoy N."/>
            <person name="Sisk P."/>
            <person name="Stolte C."/>
            <person name="Sykes S."/>
            <person name="White J."/>
            <person name="Yandava C."/>
            <person name="Haas B."/>
            <person name="Nusbaum C."/>
            <person name="Birren B."/>
        </authorList>
    </citation>
    <scope>NUCLEOTIDE SEQUENCE [LARGE SCALE GENOMIC DNA]</scope>
    <source>
        <strain evidence="7">ATCC 50818</strain>
    </source>
</reference>
<evidence type="ECO:0000256" key="5">
    <source>
        <dbReference type="SAM" id="Coils"/>
    </source>
</evidence>
<dbReference type="PANTHER" id="PTHR44329:SF288">
    <property type="entry name" value="MITOGEN-ACTIVATED PROTEIN KINASE KINASE KINASE 20"/>
    <property type="match status" value="1"/>
</dbReference>
<feature type="coiled-coil region" evidence="5">
    <location>
        <begin position="198"/>
        <end position="229"/>
    </location>
</feature>
<dbReference type="Proteomes" id="UP000007799">
    <property type="component" value="Unassembled WGS sequence"/>
</dbReference>
<dbReference type="SUPFAM" id="SSF56112">
    <property type="entry name" value="Protein kinase-like (PK-like)"/>
    <property type="match status" value="1"/>
</dbReference>
<proteinExistence type="predicted"/>
<dbReference type="Pfam" id="PF07714">
    <property type="entry name" value="PK_Tyr_Ser-Thr"/>
    <property type="match status" value="1"/>
</dbReference>
<keyword evidence="4" id="KW-0067">ATP-binding</keyword>
<dbReference type="GO" id="GO:0005524">
    <property type="term" value="F:ATP binding"/>
    <property type="evidence" value="ECO:0007669"/>
    <property type="project" value="UniProtKB-KW"/>
</dbReference>
<keyword evidence="5" id="KW-0175">Coiled coil</keyword>
<evidence type="ECO:0000256" key="4">
    <source>
        <dbReference type="ARBA" id="ARBA00022840"/>
    </source>
</evidence>
<keyword evidence="3 7" id="KW-0418">Kinase</keyword>
<dbReference type="AlphaFoldDB" id="F2UBK3"/>
<dbReference type="KEGG" id="sre:PTSG_05564"/>
<dbReference type="InParanoid" id="F2UBK3"/>
<evidence type="ECO:0000259" key="6">
    <source>
        <dbReference type="PROSITE" id="PS50011"/>
    </source>
</evidence>
<evidence type="ECO:0000256" key="2">
    <source>
        <dbReference type="ARBA" id="ARBA00022741"/>
    </source>
</evidence>
<dbReference type="GO" id="GO:0004674">
    <property type="term" value="F:protein serine/threonine kinase activity"/>
    <property type="evidence" value="ECO:0007669"/>
    <property type="project" value="TreeGrafter"/>
</dbReference>
<evidence type="ECO:0000313" key="7">
    <source>
        <dbReference type="EMBL" id="EGD73869.1"/>
    </source>
</evidence>
<gene>
    <name evidence="7" type="ORF">PTSG_05564</name>
</gene>
<dbReference type="SMART" id="SM00220">
    <property type="entry name" value="S_TKc"/>
    <property type="match status" value="1"/>
</dbReference>
<accession>F2UBK3</accession>